<keyword evidence="1" id="KW-0472">Membrane</keyword>
<feature type="transmembrane region" description="Helical" evidence="1">
    <location>
        <begin position="35"/>
        <end position="51"/>
    </location>
</feature>
<dbReference type="Proteomes" id="UP000248544">
    <property type="component" value="Unassembled WGS sequence"/>
</dbReference>
<reference evidence="2 3" key="1">
    <citation type="submission" date="2018-01" db="EMBL/GenBank/DDBJ databases">
        <title>Draft genome sequence of Sphaerisporangium sp. 7K107.</title>
        <authorList>
            <person name="Sahin N."/>
            <person name="Saygin H."/>
            <person name="Ay H."/>
        </authorList>
    </citation>
    <scope>NUCLEOTIDE SEQUENCE [LARGE SCALE GENOMIC DNA]</scope>
    <source>
        <strain evidence="2 3">7K107</strain>
    </source>
</reference>
<evidence type="ECO:0008006" key="4">
    <source>
        <dbReference type="Google" id="ProtNLM"/>
    </source>
</evidence>
<protein>
    <recommendedName>
        <fullName evidence="4">Holin</fullName>
    </recommendedName>
</protein>
<comment type="caution">
    <text evidence="2">The sequence shown here is derived from an EMBL/GenBank/DDBJ whole genome shotgun (WGS) entry which is preliminary data.</text>
</comment>
<gene>
    <name evidence="2" type="ORF">C1I98_13650</name>
</gene>
<dbReference type="RefSeq" id="WP_111167546.1">
    <property type="nucleotide sequence ID" value="NZ_POUA01000088.1"/>
</dbReference>
<evidence type="ECO:0000313" key="3">
    <source>
        <dbReference type="Proteomes" id="UP000248544"/>
    </source>
</evidence>
<keyword evidence="1" id="KW-0812">Transmembrane</keyword>
<sequence length="76" mass="7856">MKIGKYWKSVLAVVGAIVVAGEAVIDDQLITPNEWVNLGIALLTAIGVWAVPNKGAGARTAGYHPGGHAGRDLHGL</sequence>
<dbReference type="AlphaFoldDB" id="A0A2W2GHM5"/>
<organism evidence="2 3">
    <name type="scientific">Spongiactinospora gelatinilytica</name>
    <dbReference type="NCBI Taxonomy" id="2666298"/>
    <lineage>
        <taxon>Bacteria</taxon>
        <taxon>Bacillati</taxon>
        <taxon>Actinomycetota</taxon>
        <taxon>Actinomycetes</taxon>
        <taxon>Streptosporangiales</taxon>
        <taxon>Streptosporangiaceae</taxon>
        <taxon>Spongiactinospora</taxon>
    </lineage>
</organism>
<accession>A0A2W2GHM5</accession>
<keyword evidence="3" id="KW-1185">Reference proteome</keyword>
<dbReference type="EMBL" id="POUA01000088">
    <property type="protein sequence ID" value="PZG47362.1"/>
    <property type="molecule type" value="Genomic_DNA"/>
</dbReference>
<name>A0A2W2GHM5_9ACTN</name>
<keyword evidence="1" id="KW-1133">Transmembrane helix</keyword>
<evidence type="ECO:0000256" key="1">
    <source>
        <dbReference type="SAM" id="Phobius"/>
    </source>
</evidence>
<proteinExistence type="predicted"/>
<evidence type="ECO:0000313" key="2">
    <source>
        <dbReference type="EMBL" id="PZG47362.1"/>
    </source>
</evidence>